<evidence type="ECO:0000313" key="2">
    <source>
        <dbReference type="EMBL" id="MBB5740779.1"/>
    </source>
</evidence>
<reference evidence="2 3" key="1">
    <citation type="submission" date="2020-08" db="EMBL/GenBank/DDBJ databases">
        <title>Genomic Encyclopedia of Type Strains, Phase IV (KMG-IV): sequencing the most valuable type-strain genomes for metagenomic binning, comparative biology and taxonomic classification.</title>
        <authorList>
            <person name="Goeker M."/>
        </authorList>
    </citation>
    <scope>NUCLEOTIDE SEQUENCE [LARGE SCALE GENOMIC DNA]</scope>
    <source>
        <strain evidence="2 3">DSM 4731</strain>
    </source>
</reference>
<keyword evidence="2" id="KW-0645">Protease</keyword>
<feature type="domain" description="Peptidase S26" evidence="1">
    <location>
        <begin position="37"/>
        <end position="164"/>
    </location>
</feature>
<dbReference type="InterPro" id="IPR019533">
    <property type="entry name" value="Peptidase_S26"/>
</dbReference>
<dbReference type="GO" id="GO:0006465">
    <property type="term" value="P:signal peptide processing"/>
    <property type="evidence" value="ECO:0007669"/>
    <property type="project" value="InterPro"/>
</dbReference>
<accession>A0A7W9C895</accession>
<sequence length="169" mass="17939">MRSPPTLRRWIGPGVALIALGGLALAARQGPALALINESPSLPRGLYARSLGGGIERGAIVAVPQPEQGRAYLASLSMPEEVVLIKRVGAVGGDAVCARDGRVRTPVGDYAVFARDRRGAPLPNWSGCRRLAPSELFLLGDTAGSFDSRYFGPVDRTVVSGVYREVLTW</sequence>
<dbReference type="Proteomes" id="UP000527324">
    <property type="component" value="Unassembled WGS sequence"/>
</dbReference>
<dbReference type="InterPro" id="IPR036286">
    <property type="entry name" value="LexA/Signal_pep-like_sf"/>
</dbReference>
<proteinExistence type="predicted"/>
<dbReference type="RefSeq" id="WP_183217386.1">
    <property type="nucleotide sequence ID" value="NZ_CAJFZW010000013.1"/>
</dbReference>
<dbReference type="EMBL" id="JACHOQ010000006">
    <property type="protein sequence ID" value="MBB5740779.1"/>
    <property type="molecule type" value="Genomic_DNA"/>
</dbReference>
<dbReference type="AlphaFoldDB" id="A0A7W9C895"/>
<dbReference type="GO" id="GO:0004252">
    <property type="term" value="F:serine-type endopeptidase activity"/>
    <property type="evidence" value="ECO:0007669"/>
    <property type="project" value="InterPro"/>
</dbReference>
<keyword evidence="3" id="KW-1185">Reference proteome</keyword>
<dbReference type="Gene3D" id="2.10.109.10">
    <property type="entry name" value="Umud Fragment, subunit A"/>
    <property type="match status" value="1"/>
</dbReference>
<gene>
    <name evidence="2" type="ORF">GGQ93_002508</name>
</gene>
<protein>
    <submittedName>
        <fullName evidence="2">Type IV secretory pathway protease TraF</fullName>
    </submittedName>
</protein>
<organism evidence="2 3">
    <name type="scientific">Brevundimonas aurantiaca</name>
    <dbReference type="NCBI Taxonomy" id="74316"/>
    <lineage>
        <taxon>Bacteria</taxon>
        <taxon>Pseudomonadati</taxon>
        <taxon>Pseudomonadota</taxon>
        <taxon>Alphaproteobacteria</taxon>
        <taxon>Caulobacterales</taxon>
        <taxon>Caulobacteraceae</taxon>
        <taxon>Brevundimonas</taxon>
    </lineage>
</organism>
<comment type="caution">
    <text evidence="2">The sequence shown here is derived from an EMBL/GenBank/DDBJ whole genome shotgun (WGS) entry which is preliminary data.</text>
</comment>
<name>A0A7W9C895_9CAUL</name>
<dbReference type="Pfam" id="PF10502">
    <property type="entry name" value="Peptidase_S26"/>
    <property type="match status" value="1"/>
</dbReference>
<evidence type="ECO:0000313" key="3">
    <source>
        <dbReference type="Proteomes" id="UP000527324"/>
    </source>
</evidence>
<dbReference type="SUPFAM" id="SSF51306">
    <property type="entry name" value="LexA/Signal peptidase"/>
    <property type="match status" value="1"/>
</dbReference>
<evidence type="ECO:0000259" key="1">
    <source>
        <dbReference type="Pfam" id="PF10502"/>
    </source>
</evidence>
<keyword evidence="2" id="KW-0378">Hydrolase</keyword>